<dbReference type="RefSeq" id="XP_025349685.1">
    <property type="nucleotide sequence ID" value="XM_025494157.1"/>
</dbReference>
<dbReference type="AlphaFoldDB" id="A0A316UH66"/>
<protein>
    <submittedName>
        <fullName evidence="2">Uncharacterized protein</fullName>
    </submittedName>
</protein>
<evidence type="ECO:0000256" key="1">
    <source>
        <dbReference type="SAM" id="MobiDB-lite"/>
    </source>
</evidence>
<dbReference type="EMBL" id="KZ819323">
    <property type="protein sequence ID" value="PWN22525.1"/>
    <property type="molecule type" value="Genomic_DNA"/>
</dbReference>
<feature type="compositionally biased region" description="Basic residues" evidence="1">
    <location>
        <begin position="84"/>
        <end position="93"/>
    </location>
</feature>
<feature type="region of interest" description="Disordered" evidence="1">
    <location>
        <begin position="240"/>
        <end position="264"/>
    </location>
</feature>
<reference evidence="2 3" key="1">
    <citation type="journal article" date="2018" name="Mol. Biol. Evol.">
        <title>Broad Genomic Sampling Reveals a Smut Pathogenic Ancestry of the Fungal Clade Ustilaginomycotina.</title>
        <authorList>
            <person name="Kijpornyongpan T."/>
            <person name="Mondo S.J."/>
            <person name="Barry K."/>
            <person name="Sandor L."/>
            <person name="Lee J."/>
            <person name="Lipzen A."/>
            <person name="Pangilinan J."/>
            <person name="LaButti K."/>
            <person name="Hainaut M."/>
            <person name="Henrissat B."/>
            <person name="Grigoriev I.V."/>
            <person name="Spatafora J.W."/>
            <person name="Aime M.C."/>
        </authorList>
    </citation>
    <scope>NUCLEOTIDE SEQUENCE [LARGE SCALE GENOMIC DNA]</scope>
    <source>
        <strain evidence="2 3">MCA 4718</strain>
    </source>
</reference>
<feature type="region of interest" description="Disordered" evidence="1">
    <location>
        <begin position="187"/>
        <end position="227"/>
    </location>
</feature>
<keyword evidence="3" id="KW-1185">Reference proteome</keyword>
<feature type="compositionally biased region" description="Acidic residues" evidence="1">
    <location>
        <begin position="497"/>
        <end position="507"/>
    </location>
</feature>
<dbReference type="GeneID" id="37015891"/>
<feature type="region of interest" description="Disordered" evidence="1">
    <location>
        <begin position="484"/>
        <end position="507"/>
    </location>
</feature>
<proteinExistence type="predicted"/>
<dbReference type="OrthoDB" id="2554051at2759"/>
<feature type="region of interest" description="Disordered" evidence="1">
    <location>
        <begin position="279"/>
        <end position="299"/>
    </location>
</feature>
<sequence>MLREQTQAHHKHHPNTTTYYGDRQQEMNFSEAGSSSAPFDAAAHAPRPATATFSSLPASSSNFPAFSWSTSPSAAPPFSSAPLPRRKRPRGRSQKGDGLASLSSPAHPFADAQSRYDGVDYGRDSDSCDSDSEQGEPLTPSYRYVDDGLGRAGSPEKAAHPKKRQRPHLDTEDVGRFAGMSIFEERGTGASHTAEAARRAGFGAPPSSPLSPVRAPPASPTTVGAMASGPLASSVALQASTGTSRLDEGREECEDVGMGRGPSSWEIDQYRSYIASLEDEADTSGSDAQGDQSDAQADGARYTAITQKEAEQLASFRRQQISKYKADVMSVAEEDDVSSHRSPSFAINPELLAKLEAHSRAVVLGGDISSRPIAGRKSGGVTPATTPPDQEEAKGELVLWRSPEEILAPSGTAALRAERSGRDSMAAMDSPRSLAIAGGSSARQTSSIGSSDLQEPLFAFGTHSPPKTFSPVFAAIAAGKARHTAPGEAIGGVGPADEVDQEMELDD</sequence>
<accession>A0A316UH66</accession>
<dbReference type="Proteomes" id="UP000245942">
    <property type="component" value="Unassembled WGS sequence"/>
</dbReference>
<evidence type="ECO:0000313" key="2">
    <source>
        <dbReference type="EMBL" id="PWN22525.1"/>
    </source>
</evidence>
<feature type="region of interest" description="Disordered" evidence="1">
    <location>
        <begin position="1"/>
        <end position="174"/>
    </location>
</feature>
<feature type="compositionally biased region" description="Pro residues" evidence="1">
    <location>
        <begin position="206"/>
        <end position="219"/>
    </location>
</feature>
<feature type="compositionally biased region" description="Basic and acidic residues" evidence="1">
    <location>
        <begin position="117"/>
        <end position="126"/>
    </location>
</feature>
<feature type="compositionally biased region" description="Low complexity" evidence="1">
    <location>
        <begin position="63"/>
        <end position="83"/>
    </location>
</feature>
<feature type="compositionally biased region" description="Low complexity" evidence="1">
    <location>
        <begin position="34"/>
        <end position="51"/>
    </location>
</feature>
<feature type="compositionally biased region" description="Low complexity" evidence="1">
    <location>
        <begin position="284"/>
        <end position="299"/>
    </location>
</feature>
<feature type="compositionally biased region" description="Polar residues" evidence="1">
    <location>
        <begin position="52"/>
        <end position="62"/>
    </location>
</feature>
<feature type="region of interest" description="Disordered" evidence="1">
    <location>
        <begin position="374"/>
        <end position="395"/>
    </location>
</feature>
<name>A0A316UH66_9BASI</name>
<evidence type="ECO:0000313" key="3">
    <source>
        <dbReference type="Proteomes" id="UP000245942"/>
    </source>
</evidence>
<organism evidence="2 3">
    <name type="scientific">Pseudomicrostroma glucosiphilum</name>
    <dbReference type="NCBI Taxonomy" id="1684307"/>
    <lineage>
        <taxon>Eukaryota</taxon>
        <taxon>Fungi</taxon>
        <taxon>Dikarya</taxon>
        <taxon>Basidiomycota</taxon>
        <taxon>Ustilaginomycotina</taxon>
        <taxon>Exobasidiomycetes</taxon>
        <taxon>Microstromatales</taxon>
        <taxon>Microstromatales incertae sedis</taxon>
        <taxon>Pseudomicrostroma</taxon>
    </lineage>
</organism>
<gene>
    <name evidence="2" type="ORF">BCV69DRAFT_297810</name>
</gene>